<dbReference type="EMBL" id="CACVBM020001717">
    <property type="protein sequence ID" value="CAA7057992.1"/>
    <property type="molecule type" value="Genomic_DNA"/>
</dbReference>
<evidence type="ECO:0000313" key="3">
    <source>
        <dbReference type="Proteomes" id="UP000467841"/>
    </source>
</evidence>
<dbReference type="AlphaFoldDB" id="A0A6D2KXG2"/>
<dbReference type="Proteomes" id="UP000467841">
    <property type="component" value="Unassembled WGS sequence"/>
</dbReference>
<proteinExistence type="predicted"/>
<evidence type="ECO:0000313" key="2">
    <source>
        <dbReference type="EMBL" id="CAA7057992.1"/>
    </source>
</evidence>
<accession>A0A6D2KXG2</accession>
<organism evidence="2 3">
    <name type="scientific">Microthlaspi erraticum</name>
    <dbReference type="NCBI Taxonomy" id="1685480"/>
    <lineage>
        <taxon>Eukaryota</taxon>
        <taxon>Viridiplantae</taxon>
        <taxon>Streptophyta</taxon>
        <taxon>Embryophyta</taxon>
        <taxon>Tracheophyta</taxon>
        <taxon>Spermatophyta</taxon>
        <taxon>Magnoliopsida</taxon>
        <taxon>eudicotyledons</taxon>
        <taxon>Gunneridae</taxon>
        <taxon>Pentapetalae</taxon>
        <taxon>rosids</taxon>
        <taxon>malvids</taxon>
        <taxon>Brassicales</taxon>
        <taxon>Brassicaceae</taxon>
        <taxon>Coluteocarpeae</taxon>
        <taxon>Microthlaspi</taxon>
    </lineage>
</organism>
<keyword evidence="3" id="KW-1185">Reference proteome</keyword>
<dbReference type="EMBL" id="CACVBM020001649">
    <property type="protein sequence ID" value="CAA7056578.1"/>
    <property type="molecule type" value="Genomic_DNA"/>
</dbReference>
<sequence>MRLKSFKPLFPPLVARVRFFQSLLHDLGRAAIAVRFTVTPGLFPSLRSPELELGNPKAEASNTSICTSREI</sequence>
<evidence type="ECO:0000313" key="1">
    <source>
        <dbReference type="EMBL" id="CAA7056578.1"/>
    </source>
</evidence>
<gene>
    <name evidence="1" type="ORF">MERR_LOCUS43814</name>
    <name evidence="2" type="ORF">MERR_LOCUS45228</name>
</gene>
<reference evidence="2 3" key="1">
    <citation type="submission" date="2020-01" db="EMBL/GenBank/DDBJ databases">
        <authorList>
            <person name="Mishra B."/>
        </authorList>
    </citation>
    <scope>NUCLEOTIDE SEQUENCE [LARGE SCALE GENOMIC DNA]</scope>
</reference>
<protein>
    <submittedName>
        <fullName evidence="2">Uncharacterized protein</fullName>
    </submittedName>
</protein>
<name>A0A6D2KXG2_9BRAS</name>